<reference evidence="8 9" key="1">
    <citation type="submission" date="2016-10" db="EMBL/GenBank/DDBJ databases">
        <authorList>
            <person name="de Groot N.N."/>
        </authorList>
    </citation>
    <scope>NUCLEOTIDE SEQUENCE [LARGE SCALE GENOMIC DNA]</scope>
    <source>
        <strain evidence="8 9">DSM 44993</strain>
    </source>
</reference>
<dbReference type="GO" id="GO:0005886">
    <property type="term" value="C:plasma membrane"/>
    <property type="evidence" value="ECO:0007669"/>
    <property type="project" value="UniProtKB-SubCell"/>
</dbReference>
<comment type="subcellular location">
    <subcellularLocation>
        <location evidence="1">Cell membrane</location>
        <topology evidence="1">Multi-pass membrane protein</topology>
    </subcellularLocation>
</comment>
<feature type="transmembrane region" description="Helical" evidence="6">
    <location>
        <begin position="255"/>
        <end position="275"/>
    </location>
</feature>
<accession>A0A1H8XFQ0</accession>
<dbReference type="InterPro" id="IPR003838">
    <property type="entry name" value="ABC3_permease_C"/>
</dbReference>
<evidence type="ECO:0000256" key="3">
    <source>
        <dbReference type="ARBA" id="ARBA00022692"/>
    </source>
</evidence>
<proteinExistence type="predicted"/>
<keyword evidence="5 6" id="KW-0472">Membrane</keyword>
<feature type="transmembrane region" description="Helical" evidence="6">
    <location>
        <begin position="696"/>
        <end position="715"/>
    </location>
</feature>
<evidence type="ECO:0000256" key="4">
    <source>
        <dbReference type="ARBA" id="ARBA00022989"/>
    </source>
</evidence>
<feature type="domain" description="ABC3 transporter permease C-terminal" evidence="7">
    <location>
        <begin position="207"/>
        <end position="318"/>
    </location>
</feature>
<dbReference type="EMBL" id="FOEF01000007">
    <property type="protein sequence ID" value="SEP38699.1"/>
    <property type="molecule type" value="Genomic_DNA"/>
</dbReference>
<evidence type="ECO:0000259" key="7">
    <source>
        <dbReference type="Pfam" id="PF02687"/>
    </source>
</evidence>
<evidence type="ECO:0000256" key="2">
    <source>
        <dbReference type="ARBA" id="ARBA00022475"/>
    </source>
</evidence>
<feature type="transmembrane region" description="Helical" evidence="6">
    <location>
        <begin position="295"/>
        <end position="317"/>
    </location>
</feature>
<dbReference type="Proteomes" id="UP000198582">
    <property type="component" value="Unassembled WGS sequence"/>
</dbReference>
<dbReference type="AlphaFoldDB" id="A0A1H8XFQ0"/>
<feature type="transmembrane region" description="Helical" evidence="6">
    <location>
        <begin position="199"/>
        <end position="222"/>
    </location>
</feature>
<feature type="domain" description="ABC3 transporter permease C-terminal" evidence="7">
    <location>
        <begin position="643"/>
        <end position="751"/>
    </location>
</feature>
<feature type="transmembrane region" description="Helical" evidence="6">
    <location>
        <begin position="338"/>
        <end position="357"/>
    </location>
</feature>
<gene>
    <name evidence="8" type="ORF">SAMN04489732_107176</name>
</gene>
<keyword evidence="9" id="KW-1185">Reference proteome</keyword>
<feature type="transmembrane region" description="Helical" evidence="6">
    <location>
        <begin position="363"/>
        <end position="387"/>
    </location>
</feature>
<dbReference type="STRING" id="394193.SAMN04489732_107176"/>
<organism evidence="8 9">
    <name type="scientific">Amycolatopsis saalfeldensis</name>
    <dbReference type="NCBI Taxonomy" id="394193"/>
    <lineage>
        <taxon>Bacteria</taxon>
        <taxon>Bacillati</taxon>
        <taxon>Actinomycetota</taxon>
        <taxon>Actinomycetes</taxon>
        <taxon>Pseudonocardiales</taxon>
        <taxon>Pseudonocardiaceae</taxon>
        <taxon>Amycolatopsis</taxon>
    </lineage>
</organism>
<evidence type="ECO:0000256" key="6">
    <source>
        <dbReference type="SAM" id="Phobius"/>
    </source>
</evidence>
<feature type="transmembrane region" description="Helical" evidence="6">
    <location>
        <begin position="635"/>
        <end position="659"/>
    </location>
</feature>
<evidence type="ECO:0000256" key="1">
    <source>
        <dbReference type="ARBA" id="ARBA00004651"/>
    </source>
</evidence>
<keyword evidence="4 6" id="KW-1133">Transmembrane helix</keyword>
<sequence>MSAPIRRRGRFAAWTGDLALGIRLAVGGGRASGTAIARLLLGTIGVGVAVTVLLFAASADHAISQRDGRQLAGVGVATPVAGVTPLSLRDDQTSFRGQYISVRYVHASGPASPVPPGLERIPAPGETILSPALAELLRSDAGTMLRPRFTGPVTGTISQPGLANPDDLRAYVGADASLPGKQVYSFGAPTESAGLDPGLLALLIIGIVSLLAPVFVFVATSARIAGAERDRRLAALRLVGSDLPQVRRIAAAESLVTAAAGLVLGAGAFLALRQLAPSVQVRQGGLFVDDVAPPWPLVVLIVLAVPALSVLSTLAALRGTAIEPLGVVRRTKPIKRRLWWRLIPILAGIAVLCTLTVRDSSTLTTIAVVGGVACLLVGVPALLPWLLERAVARLSVGRPAFQLAVRRLQLDSGTPARVVAGLAVVLAGAIALQSLLTGQAQAFDPGPRPQRDDTQMSVDADPSAGGAVTAALAKLPGVSPLHLAQSVELLGPDPAQSYGIKVAGCATWRELAALRDCRDGAVYVDRRATDSVHSGQSYAATYYDEQQRSLGTWTVPDLIPVTVPESAGTAELMVTPGAMAGLDLSRVWATGTVKAGSSNPDFAEAARNALAPFAWHASLYVPDPFPLSSSQRAYLAIRAGLLAASVFTLLLAGVSLLVLGLEQLRERRRTIAMLAATGVPVRVLARSVVWQNAIPLVLGIVTAVVAGIGVAALGARLTRSSLVVDWLAVGVLSAAAAALVLLVTVVTLPSLRGAARLASMRTE</sequence>
<keyword evidence="2" id="KW-1003">Cell membrane</keyword>
<dbReference type="RefSeq" id="WP_091618086.1">
    <property type="nucleotide sequence ID" value="NZ_FOEF01000007.1"/>
</dbReference>
<feature type="transmembrane region" description="Helical" evidence="6">
    <location>
        <begin position="39"/>
        <end position="59"/>
    </location>
</feature>
<dbReference type="PANTHER" id="PTHR30287">
    <property type="entry name" value="MEMBRANE COMPONENT OF PREDICTED ABC SUPERFAMILY METABOLITE UPTAKE TRANSPORTER"/>
    <property type="match status" value="1"/>
</dbReference>
<dbReference type="Pfam" id="PF02687">
    <property type="entry name" value="FtsX"/>
    <property type="match status" value="2"/>
</dbReference>
<keyword evidence="3 6" id="KW-0812">Transmembrane</keyword>
<evidence type="ECO:0000256" key="5">
    <source>
        <dbReference type="ARBA" id="ARBA00023136"/>
    </source>
</evidence>
<protein>
    <submittedName>
        <fullName evidence="8">FtsX-like permease family protein</fullName>
    </submittedName>
</protein>
<evidence type="ECO:0000313" key="9">
    <source>
        <dbReference type="Proteomes" id="UP000198582"/>
    </source>
</evidence>
<feature type="transmembrane region" description="Helical" evidence="6">
    <location>
        <begin position="416"/>
        <end position="436"/>
    </location>
</feature>
<name>A0A1H8XFQ0_9PSEU</name>
<evidence type="ECO:0000313" key="8">
    <source>
        <dbReference type="EMBL" id="SEP38699.1"/>
    </source>
</evidence>
<dbReference type="InterPro" id="IPR038766">
    <property type="entry name" value="Membrane_comp_ABC_pdt"/>
</dbReference>
<dbReference type="OrthoDB" id="3654456at2"/>
<feature type="transmembrane region" description="Helical" evidence="6">
    <location>
        <begin position="727"/>
        <end position="751"/>
    </location>
</feature>
<dbReference type="PANTHER" id="PTHR30287:SF1">
    <property type="entry name" value="INNER MEMBRANE PROTEIN"/>
    <property type="match status" value="1"/>
</dbReference>